<reference evidence="8" key="1">
    <citation type="submission" date="2016-10" db="EMBL/GenBank/DDBJ databases">
        <authorList>
            <person name="de Groot N.N."/>
        </authorList>
    </citation>
    <scope>NUCLEOTIDE SEQUENCE</scope>
</reference>
<evidence type="ECO:0000256" key="3">
    <source>
        <dbReference type="ARBA" id="ARBA00022694"/>
    </source>
</evidence>
<keyword evidence="2" id="KW-0808">Transferase</keyword>
<evidence type="ECO:0000256" key="6">
    <source>
        <dbReference type="ARBA" id="ARBA00048117"/>
    </source>
</evidence>
<dbReference type="SUPFAM" id="SSF53067">
    <property type="entry name" value="Actin-like ATPase domain"/>
    <property type="match status" value="2"/>
</dbReference>
<evidence type="ECO:0000256" key="1">
    <source>
        <dbReference type="ARBA" id="ARBA00012156"/>
    </source>
</evidence>
<dbReference type="EMBL" id="FPHE01000099">
    <property type="protein sequence ID" value="SFV60609.1"/>
    <property type="molecule type" value="Genomic_DNA"/>
</dbReference>
<dbReference type="EC" id="2.3.1.234" evidence="1"/>
<dbReference type="Gene3D" id="3.30.420.40">
    <property type="match status" value="2"/>
</dbReference>
<dbReference type="AlphaFoldDB" id="A0A1W1C4B7"/>
<evidence type="ECO:0000259" key="7">
    <source>
        <dbReference type="Pfam" id="PF00814"/>
    </source>
</evidence>
<dbReference type="PANTHER" id="PTHR11735">
    <property type="entry name" value="TRNA N6-ADENOSINE THREONYLCARBAMOYLTRANSFERASE"/>
    <property type="match status" value="1"/>
</dbReference>
<dbReference type="GO" id="GO:0046872">
    <property type="term" value="F:metal ion binding"/>
    <property type="evidence" value="ECO:0007669"/>
    <property type="project" value="UniProtKB-KW"/>
</dbReference>
<dbReference type="InterPro" id="IPR043129">
    <property type="entry name" value="ATPase_NBD"/>
</dbReference>
<dbReference type="HAMAP" id="MF_01445">
    <property type="entry name" value="TsaD"/>
    <property type="match status" value="1"/>
</dbReference>
<dbReference type="Pfam" id="PF00814">
    <property type="entry name" value="TsaD"/>
    <property type="match status" value="1"/>
</dbReference>
<dbReference type="NCBIfam" id="TIGR00329">
    <property type="entry name" value="gcp_kae1"/>
    <property type="match status" value="1"/>
</dbReference>
<comment type="catalytic activity">
    <reaction evidence="6">
        <text>L-threonylcarbamoyladenylate + adenosine(37) in tRNA = N(6)-L-threonylcarbamoyladenosine(37) in tRNA + AMP + H(+)</text>
        <dbReference type="Rhea" id="RHEA:37059"/>
        <dbReference type="Rhea" id="RHEA-COMP:10162"/>
        <dbReference type="Rhea" id="RHEA-COMP:10163"/>
        <dbReference type="ChEBI" id="CHEBI:15378"/>
        <dbReference type="ChEBI" id="CHEBI:73682"/>
        <dbReference type="ChEBI" id="CHEBI:74411"/>
        <dbReference type="ChEBI" id="CHEBI:74418"/>
        <dbReference type="ChEBI" id="CHEBI:456215"/>
        <dbReference type="EC" id="2.3.1.234"/>
    </reaction>
</comment>
<feature type="domain" description="Gcp-like" evidence="7">
    <location>
        <begin position="24"/>
        <end position="305"/>
    </location>
</feature>
<sequence>MILSIESSCDDSSIAITKIENNKLIFHKKISQEKQHACYGGVVPELASRLHAIDLPNILEETKLYLDQLKAVAVTNQPGLGVTLLEGIAMAKTIAVTKEIPLIAVHHLKGHIYSLFIEKEEILPLLVLLISGGHTQIIRVESLEKMTILATSIDDSVGESFDKTAKMMGLGYPGGPIIEKLARRGDENRFDFPVPLRNSKLIAFSLSGLKNAVRLAIEKLGGAEGMSEQDKCDVSASFQKAVKLHLIQKSKKIFKKEKIKDFAIVGGASANFYIREAYEKLCFEFGKTLHTAPLEYCSDNAGMIGRYGVEAYKKRLFIDPYKIDIVVNKKRQQGVEL</sequence>
<accession>A0A1W1C4B7</accession>
<proteinExistence type="inferred from homology"/>
<dbReference type="NCBIfam" id="TIGR03723">
    <property type="entry name" value="T6A_TsaD_YgjD"/>
    <property type="match status" value="1"/>
</dbReference>
<evidence type="ECO:0000256" key="5">
    <source>
        <dbReference type="ARBA" id="ARBA00023315"/>
    </source>
</evidence>
<dbReference type="InterPro" id="IPR017861">
    <property type="entry name" value="KAE1/TsaD"/>
</dbReference>
<dbReference type="GO" id="GO:0002949">
    <property type="term" value="P:tRNA threonylcarbamoyladenosine modification"/>
    <property type="evidence" value="ECO:0007669"/>
    <property type="project" value="InterPro"/>
</dbReference>
<dbReference type="GO" id="GO:0061711">
    <property type="term" value="F:tRNA N(6)-L-threonylcarbamoyladenine synthase activity"/>
    <property type="evidence" value="ECO:0007669"/>
    <property type="project" value="UniProtKB-EC"/>
</dbReference>
<dbReference type="InterPro" id="IPR022450">
    <property type="entry name" value="TsaD"/>
</dbReference>
<dbReference type="PANTHER" id="PTHR11735:SF6">
    <property type="entry name" value="TRNA N6-ADENOSINE THREONYLCARBAMOYLTRANSFERASE, MITOCHONDRIAL"/>
    <property type="match status" value="1"/>
</dbReference>
<keyword evidence="4" id="KW-0479">Metal-binding</keyword>
<name>A0A1W1C4B7_9ZZZZ</name>
<gene>
    <name evidence="8" type="ORF">MNB_SV-12-1984</name>
</gene>
<evidence type="ECO:0000256" key="2">
    <source>
        <dbReference type="ARBA" id="ARBA00022679"/>
    </source>
</evidence>
<evidence type="ECO:0000256" key="4">
    <source>
        <dbReference type="ARBA" id="ARBA00022723"/>
    </source>
</evidence>
<protein>
    <recommendedName>
        <fullName evidence="1">N(6)-L-threonylcarbamoyladenine synthase</fullName>
        <ecNumber evidence="1">2.3.1.234</ecNumber>
    </recommendedName>
</protein>
<keyword evidence="3" id="KW-0819">tRNA processing</keyword>
<dbReference type="PRINTS" id="PR00789">
    <property type="entry name" value="OSIALOPTASE"/>
</dbReference>
<evidence type="ECO:0000313" key="8">
    <source>
        <dbReference type="EMBL" id="SFV60609.1"/>
    </source>
</evidence>
<keyword evidence="5" id="KW-0012">Acyltransferase</keyword>
<dbReference type="InterPro" id="IPR000905">
    <property type="entry name" value="Gcp-like_dom"/>
</dbReference>
<organism evidence="8">
    <name type="scientific">hydrothermal vent metagenome</name>
    <dbReference type="NCBI Taxonomy" id="652676"/>
    <lineage>
        <taxon>unclassified sequences</taxon>
        <taxon>metagenomes</taxon>
        <taxon>ecological metagenomes</taxon>
    </lineage>
</organism>